<name>A0AA41S9C2_PAPNU</name>
<evidence type="ECO:0000256" key="3">
    <source>
        <dbReference type="PROSITE-ProRule" id="PRU00706"/>
    </source>
</evidence>
<evidence type="ECO:0000256" key="1">
    <source>
        <dbReference type="ARBA" id="ARBA00000082"/>
    </source>
</evidence>
<dbReference type="PROSITE" id="PS51374">
    <property type="entry name" value="NDPK_LIKE"/>
    <property type="match status" value="1"/>
</dbReference>
<evidence type="ECO:0000259" key="4">
    <source>
        <dbReference type="Pfam" id="PF00334"/>
    </source>
</evidence>
<dbReference type="EMBL" id="JAJJMA010117771">
    <property type="protein sequence ID" value="MCL7031949.1"/>
    <property type="molecule type" value="Genomic_DNA"/>
</dbReference>
<dbReference type="Gene3D" id="3.30.70.141">
    <property type="entry name" value="Nucleoside diphosphate kinase-like domain"/>
    <property type="match status" value="1"/>
</dbReference>
<organism evidence="5 6">
    <name type="scientific">Papaver nudicaule</name>
    <name type="common">Iceland poppy</name>
    <dbReference type="NCBI Taxonomy" id="74823"/>
    <lineage>
        <taxon>Eukaryota</taxon>
        <taxon>Viridiplantae</taxon>
        <taxon>Streptophyta</taxon>
        <taxon>Embryophyta</taxon>
        <taxon>Tracheophyta</taxon>
        <taxon>Spermatophyta</taxon>
        <taxon>Magnoliopsida</taxon>
        <taxon>Ranunculales</taxon>
        <taxon>Papaveraceae</taxon>
        <taxon>Papaveroideae</taxon>
        <taxon>Papaver</taxon>
    </lineage>
</organism>
<comment type="catalytic activity">
    <reaction evidence="1">
        <text>a 2'-deoxyribonucleoside 5'-diphosphate + ATP = a 2'-deoxyribonucleoside 5'-triphosphate + ADP</text>
        <dbReference type="Rhea" id="RHEA:44640"/>
        <dbReference type="ChEBI" id="CHEBI:30616"/>
        <dbReference type="ChEBI" id="CHEBI:61560"/>
        <dbReference type="ChEBI" id="CHEBI:73316"/>
        <dbReference type="ChEBI" id="CHEBI:456216"/>
        <dbReference type="EC" id="2.7.4.6"/>
    </reaction>
</comment>
<accession>A0AA41S9C2</accession>
<evidence type="ECO:0000256" key="2">
    <source>
        <dbReference type="ARBA" id="ARBA00000937"/>
    </source>
</evidence>
<sequence length="306" mass="34723">MTFEDTKKLYQTNRFRVLEAEDEHVLLGDGDVKVIKNNRPAGLMVKDMKKMKKEWTFFLCHPNTICMYKSVGEMLMTIEKTDLNIIGMRLMCGSSKFITTHFSRDGRNPYPDEPLEHLTPYPFIAMILEGENAIEKALQFTVHSHVAGELRTMPEAYSSHSYESAVEDYELWFAKDADNWREQIAAGDHLACAFPDGTGSGQTVKVLENIKRVESSAWLANRSSSSDEYGIAMLVRYIKPERMQIVNKGDEISSDLIYLGKPGDREDIQEFFEFGCVSWVDPVSSDKCGGYFVATLSSLQFEEAEA</sequence>
<dbReference type="GO" id="GO:0004550">
    <property type="term" value="F:nucleoside diphosphate kinase activity"/>
    <property type="evidence" value="ECO:0007669"/>
    <property type="project" value="UniProtKB-EC"/>
</dbReference>
<protein>
    <recommendedName>
        <fullName evidence="4">Nucleoside diphosphate kinase-like domain-containing protein</fullName>
    </recommendedName>
</protein>
<feature type="domain" description="Nucleoside diphosphate kinase-like" evidence="4">
    <location>
        <begin position="55"/>
        <end position="139"/>
    </location>
</feature>
<comment type="similarity">
    <text evidence="3">Belongs to the NDK family.</text>
</comment>
<keyword evidence="6" id="KW-1185">Reference proteome</keyword>
<gene>
    <name evidence="5" type="ORF">MKW94_027326</name>
</gene>
<comment type="catalytic activity">
    <reaction evidence="2">
        <text>a ribonucleoside 5'-diphosphate + ATP = a ribonucleoside 5'-triphosphate + ADP</text>
        <dbReference type="Rhea" id="RHEA:18113"/>
        <dbReference type="ChEBI" id="CHEBI:30616"/>
        <dbReference type="ChEBI" id="CHEBI:57930"/>
        <dbReference type="ChEBI" id="CHEBI:61557"/>
        <dbReference type="ChEBI" id="CHEBI:456216"/>
        <dbReference type="EC" id="2.7.4.6"/>
    </reaction>
</comment>
<dbReference type="SUPFAM" id="SSF54919">
    <property type="entry name" value="Nucleoside diphosphate kinase, NDK"/>
    <property type="match status" value="1"/>
</dbReference>
<dbReference type="Pfam" id="PF00334">
    <property type="entry name" value="NDK"/>
    <property type="match status" value="1"/>
</dbReference>
<dbReference type="InterPro" id="IPR036850">
    <property type="entry name" value="NDK-like_dom_sf"/>
</dbReference>
<evidence type="ECO:0000313" key="5">
    <source>
        <dbReference type="EMBL" id="MCL7031949.1"/>
    </source>
</evidence>
<dbReference type="InterPro" id="IPR034907">
    <property type="entry name" value="NDK-like_dom"/>
</dbReference>
<evidence type="ECO:0000313" key="6">
    <source>
        <dbReference type="Proteomes" id="UP001177140"/>
    </source>
</evidence>
<dbReference type="AlphaFoldDB" id="A0AA41S9C2"/>
<comment type="caution">
    <text evidence="5">The sequence shown here is derived from an EMBL/GenBank/DDBJ whole genome shotgun (WGS) entry which is preliminary data.</text>
</comment>
<dbReference type="Proteomes" id="UP001177140">
    <property type="component" value="Unassembled WGS sequence"/>
</dbReference>
<proteinExistence type="inferred from homology"/>
<reference evidence="5" key="1">
    <citation type="submission" date="2022-03" db="EMBL/GenBank/DDBJ databases">
        <title>A functionally conserved STORR gene fusion in Papaver species that diverged 16.8 million years ago.</title>
        <authorList>
            <person name="Catania T."/>
        </authorList>
    </citation>
    <scope>NUCLEOTIDE SEQUENCE</scope>
    <source>
        <strain evidence="5">S-191538</strain>
    </source>
</reference>
<comment type="caution">
    <text evidence="3">Lacks conserved residue(s) required for the propagation of feature annotation.</text>
</comment>